<dbReference type="PATRIC" id="fig|1224163.3.peg.1229"/>
<dbReference type="SUPFAM" id="SSF53927">
    <property type="entry name" value="Cytidine deaminase-like"/>
    <property type="match status" value="1"/>
</dbReference>
<sequence>MDRAIDLSRRGMRAGEGGPFGAVIVRGEEIVAEGVNRVIATRDPTNHAEVIAIREASRALGSFDLSGCELYANAEPCPMCLGAIYWARLDAVYFANSRDDAAEIGFDDSMIYEELDKDVDKRRIPFEHRPHPRARAVFDEWLATEDKTQY</sequence>
<dbReference type="Gene3D" id="3.40.140.10">
    <property type="entry name" value="Cytidine Deaminase, domain 2"/>
    <property type="match status" value="1"/>
</dbReference>
<name>S5SUH5_9CORY</name>
<proteinExistence type="inferred from homology"/>
<dbReference type="GO" id="GO:0006152">
    <property type="term" value="P:purine nucleoside catabolic process"/>
    <property type="evidence" value="ECO:0007669"/>
    <property type="project" value="TreeGrafter"/>
</dbReference>
<dbReference type="InterPro" id="IPR016192">
    <property type="entry name" value="APOBEC/CMP_deaminase_Zn-bd"/>
</dbReference>
<dbReference type="GO" id="GO:0008270">
    <property type="term" value="F:zinc ion binding"/>
    <property type="evidence" value="ECO:0007669"/>
    <property type="project" value="InterPro"/>
</dbReference>
<organism evidence="6 7">
    <name type="scientific">Corynebacterium maris DSM 45190</name>
    <dbReference type="NCBI Taxonomy" id="1224163"/>
    <lineage>
        <taxon>Bacteria</taxon>
        <taxon>Bacillati</taxon>
        <taxon>Actinomycetota</taxon>
        <taxon>Actinomycetes</taxon>
        <taxon>Mycobacteriales</taxon>
        <taxon>Corynebacteriaceae</taxon>
        <taxon>Corynebacterium</taxon>
    </lineage>
</organism>
<evidence type="ECO:0000256" key="1">
    <source>
        <dbReference type="ARBA" id="ARBA00006576"/>
    </source>
</evidence>
<keyword evidence="2" id="KW-0479">Metal-binding</keyword>
<dbReference type="PROSITE" id="PS00903">
    <property type="entry name" value="CYT_DCMP_DEAMINASES_1"/>
    <property type="match status" value="1"/>
</dbReference>
<dbReference type="PANTHER" id="PTHR11079">
    <property type="entry name" value="CYTOSINE DEAMINASE FAMILY MEMBER"/>
    <property type="match status" value="1"/>
</dbReference>
<reference evidence="6 7" key="1">
    <citation type="submission" date="2012-11" db="EMBL/GenBank/DDBJ databases">
        <title>The complete genome sequence of Corynebacterium maris Coryn-1 (=DSM 45190).</title>
        <authorList>
            <person name="Schaffert L."/>
            <person name="Albersmeier A."/>
            <person name="Kalinowski J."/>
            <person name="Ruckert C."/>
        </authorList>
    </citation>
    <scope>NUCLEOTIDE SEQUENCE [LARGE SCALE GENOMIC DNA]</scope>
    <source>
        <strain evidence="7">Coryn-1</strain>
    </source>
</reference>
<evidence type="ECO:0000313" key="7">
    <source>
        <dbReference type="Proteomes" id="UP000015388"/>
    </source>
</evidence>
<evidence type="ECO:0000256" key="4">
    <source>
        <dbReference type="ARBA" id="ARBA00022833"/>
    </source>
</evidence>
<evidence type="ECO:0000259" key="5">
    <source>
        <dbReference type="PROSITE" id="PS51747"/>
    </source>
</evidence>
<dbReference type="PROSITE" id="PS51747">
    <property type="entry name" value="CYT_DCMP_DEAMINASES_2"/>
    <property type="match status" value="1"/>
</dbReference>
<dbReference type="EMBL" id="CP003924">
    <property type="protein sequence ID" value="AGS34697.1"/>
    <property type="molecule type" value="Genomic_DNA"/>
</dbReference>
<evidence type="ECO:0000256" key="2">
    <source>
        <dbReference type="ARBA" id="ARBA00022723"/>
    </source>
</evidence>
<evidence type="ECO:0000256" key="3">
    <source>
        <dbReference type="ARBA" id="ARBA00022801"/>
    </source>
</evidence>
<dbReference type="PANTHER" id="PTHR11079:SF161">
    <property type="entry name" value="CMP_DCMP-TYPE DEAMINASE DOMAIN-CONTAINING PROTEIN"/>
    <property type="match status" value="1"/>
</dbReference>
<dbReference type="eggNOG" id="COG0590">
    <property type="taxonomic scope" value="Bacteria"/>
</dbReference>
<dbReference type="Proteomes" id="UP000015388">
    <property type="component" value="Chromosome"/>
</dbReference>
<dbReference type="GO" id="GO:0047974">
    <property type="term" value="F:guanosine deaminase activity"/>
    <property type="evidence" value="ECO:0007669"/>
    <property type="project" value="TreeGrafter"/>
</dbReference>
<accession>S5SUH5</accession>
<dbReference type="HOGENOM" id="CLU_025810_5_2_11"/>
<dbReference type="InterPro" id="IPR002125">
    <property type="entry name" value="CMP_dCMP_dom"/>
</dbReference>
<evidence type="ECO:0000313" key="6">
    <source>
        <dbReference type="EMBL" id="AGS34697.1"/>
    </source>
</evidence>
<keyword evidence="7" id="KW-1185">Reference proteome</keyword>
<dbReference type="AlphaFoldDB" id="S5SUH5"/>
<protein>
    <recommendedName>
        <fullName evidence="5">CMP/dCMP-type deaminase domain-containing protein</fullName>
    </recommendedName>
</protein>
<dbReference type="CDD" id="cd01285">
    <property type="entry name" value="nucleoside_deaminase"/>
    <property type="match status" value="1"/>
</dbReference>
<dbReference type="FunFam" id="3.40.140.10:FF:000011">
    <property type="entry name" value="tRNA-specific adenosine deaminase"/>
    <property type="match status" value="1"/>
</dbReference>
<dbReference type="STRING" id="1224163.B841_06120"/>
<dbReference type="KEGG" id="cmd:B841_06120"/>
<dbReference type="Pfam" id="PF00383">
    <property type="entry name" value="dCMP_cyt_deam_1"/>
    <property type="match status" value="1"/>
</dbReference>
<keyword evidence="3" id="KW-0378">Hydrolase</keyword>
<comment type="similarity">
    <text evidence="1">Belongs to the cytidine and deoxycytidylate deaminase family.</text>
</comment>
<dbReference type="InterPro" id="IPR016193">
    <property type="entry name" value="Cytidine_deaminase-like"/>
</dbReference>
<feature type="domain" description="CMP/dCMP-type deaminase" evidence="5">
    <location>
        <begin position="1"/>
        <end position="126"/>
    </location>
</feature>
<keyword evidence="4" id="KW-0862">Zinc</keyword>
<gene>
    <name evidence="6" type="ORF">B841_06120</name>
</gene>